<accession>A0A1M5N8R8</accession>
<dbReference type="Pfam" id="PF02668">
    <property type="entry name" value="TauD"/>
    <property type="match status" value="1"/>
</dbReference>
<keyword evidence="2" id="KW-0479">Metal-binding</keyword>
<protein>
    <submittedName>
        <fullName evidence="7">Taurine dioxygenase</fullName>
    </submittedName>
</protein>
<evidence type="ECO:0000256" key="2">
    <source>
        <dbReference type="ARBA" id="ARBA00022723"/>
    </source>
</evidence>
<proteinExistence type="inferred from homology"/>
<dbReference type="Proteomes" id="UP000184520">
    <property type="component" value="Unassembled WGS sequence"/>
</dbReference>
<evidence type="ECO:0000256" key="1">
    <source>
        <dbReference type="ARBA" id="ARBA00005896"/>
    </source>
</evidence>
<dbReference type="InterPro" id="IPR042098">
    <property type="entry name" value="TauD-like_sf"/>
</dbReference>
<dbReference type="InterPro" id="IPR003819">
    <property type="entry name" value="TauD/TfdA-like"/>
</dbReference>
<evidence type="ECO:0000256" key="4">
    <source>
        <dbReference type="ARBA" id="ARBA00023002"/>
    </source>
</evidence>
<dbReference type="STRING" id="634436.SAMN05216361_3121"/>
<name>A0A1M5N8R8_9ALTE</name>
<dbReference type="AlphaFoldDB" id="A0A1M5N8R8"/>
<dbReference type="SUPFAM" id="SSF51197">
    <property type="entry name" value="Clavaminate synthase-like"/>
    <property type="match status" value="1"/>
</dbReference>
<dbReference type="GO" id="GO:0006790">
    <property type="term" value="P:sulfur compound metabolic process"/>
    <property type="evidence" value="ECO:0007669"/>
    <property type="project" value="TreeGrafter"/>
</dbReference>
<keyword evidence="5" id="KW-0408">Iron</keyword>
<gene>
    <name evidence="7" type="ORF">SAMN05216361_3121</name>
</gene>
<dbReference type="EMBL" id="FQWD01000005">
    <property type="protein sequence ID" value="SHG85944.1"/>
    <property type="molecule type" value="Genomic_DNA"/>
</dbReference>
<evidence type="ECO:0000313" key="8">
    <source>
        <dbReference type="Proteomes" id="UP000184520"/>
    </source>
</evidence>
<comment type="similarity">
    <text evidence="1">Belongs to the TfdA dioxygenase family.</text>
</comment>
<evidence type="ECO:0000259" key="6">
    <source>
        <dbReference type="Pfam" id="PF02668"/>
    </source>
</evidence>
<dbReference type="PANTHER" id="PTHR30468">
    <property type="entry name" value="ALPHA-KETOGLUTARATE-DEPENDENT SULFONATE DIOXYGENASE"/>
    <property type="match status" value="1"/>
</dbReference>
<sequence>MQQASKSPATGLNVAPLKDDFGAQIFDVDLQTADDALLQKVVETFHAHGAIVLRNQTMEPDDLMRFIQAFGEPELHTQTKFCLPGYPHIFKISNMVDENGEPIGAHNDGLGWHTDYSYKEEPVMCTMLYAVTVPEEGGDTLLADQVAAYNDLPDDEKAVLDTLKIHHSLVHFIQNRDFNSYEITDELRRENPDVIHPLVRVHPADGRKALWVSTGTVKHILGMEDEEAMALIERLVAYTTQPKYVYQHKWQKGDLLMWDNRCTLHTGTRYDDVKYQRMAHRLWVKGERPIAVWDASEDARKAS</sequence>
<keyword evidence="4" id="KW-0560">Oxidoreductase</keyword>
<dbReference type="InterPro" id="IPR051323">
    <property type="entry name" value="AtsK-like"/>
</dbReference>
<keyword evidence="8" id="KW-1185">Reference proteome</keyword>
<feature type="domain" description="TauD/TfdA-like" evidence="6">
    <location>
        <begin position="14"/>
        <end position="283"/>
    </location>
</feature>
<dbReference type="GO" id="GO:0005737">
    <property type="term" value="C:cytoplasm"/>
    <property type="evidence" value="ECO:0007669"/>
    <property type="project" value="TreeGrafter"/>
</dbReference>
<reference evidence="8" key="1">
    <citation type="submission" date="2016-11" db="EMBL/GenBank/DDBJ databases">
        <authorList>
            <person name="Varghese N."/>
            <person name="Submissions S."/>
        </authorList>
    </citation>
    <scope>NUCLEOTIDE SEQUENCE [LARGE SCALE GENOMIC DNA]</scope>
    <source>
        <strain evidence="8">CGMCC 1.8995</strain>
    </source>
</reference>
<evidence type="ECO:0000256" key="3">
    <source>
        <dbReference type="ARBA" id="ARBA00022964"/>
    </source>
</evidence>
<dbReference type="Gene3D" id="3.60.130.10">
    <property type="entry name" value="Clavaminate synthase-like"/>
    <property type="match status" value="1"/>
</dbReference>
<dbReference type="GO" id="GO:0000908">
    <property type="term" value="F:taurine dioxygenase activity"/>
    <property type="evidence" value="ECO:0007669"/>
    <property type="project" value="TreeGrafter"/>
</dbReference>
<dbReference type="OrthoDB" id="581608at2"/>
<dbReference type="GO" id="GO:0046872">
    <property type="term" value="F:metal ion binding"/>
    <property type="evidence" value="ECO:0007669"/>
    <property type="project" value="UniProtKB-KW"/>
</dbReference>
<evidence type="ECO:0000256" key="5">
    <source>
        <dbReference type="ARBA" id="ARBA00023004"/>
    </source>
</evidence>
<dbReference type="RefSeq" id="WP_073324098.1">
    <property type="nucleotide sequence ID" value="NZ_FQWD01000005.1"/>
</dbReference>
<keyword evidence="3 7" id="KW-0223">Dioxygenase</keyword>
<evidence type="ECO:0000313" key="7">
    <source>
        <dbReference type="EMBL" id="SHG85944.1"/>
    </source>
</evidence>
<dbReference type="PANTHER" id="PTHR30468:SF1">
    <property type="entry name" value="ALPHA-KETOGLUTARATE-DEPENDENT SULFONATE DIOXYGENASE"/>
    <property type="match status" value="1"/>
</dbReference>
<organism evidence="7 8">
    <name type="scientific">Marisediminitalea aggregata</name>
    <dbReference type="NCBI Taxonomy" id="634436"/>
    <lineage>
        <taxon>Bacteria</taxon>
        <taxon>Pseudomonadati</taxon>
        <taxon>Pseudomonadota</taxon>
        <taxon>Gammaproteobacteria</taxon>
        <taxon>Alteromonadales</taxon>
        <taxon>Alteromonadaceae</taxon>
        <taxon>Marisediminitalea</taxon>
    </lineage>
</organism>